<accession>A0A4V3WG31</accession>
<comment type="caution">
    <text evidence="2">The sequence shown here is derived from an EMBL/GenBank/DDBJ whole genome shotgun (WGS) entry which is preliminary data.</text>
</comment>
<reference evidence="2 3" key="1">
    <citation type="submission" date="2019-04" db="EMBL/GenBank/DDBJ databases">
        <title>Cohnella sp. nov. isolated from preserved vegetables.</title>
        <authorList>
            <person name="Lin S.-Y."/>
            <person name="Hung M.-H."/>
            <person name="Young C.-C."/>
        </authorList>
    </citation>
    <scope>NUCLEOTIDE SEQUENCE [LARGE SCALE GENOMIC DNA]</scope>
    <source>
        <strain evidence="2 3">CC-MHH1044</strain>
    </source>
</reference>
<dbReference type="OrthoDB" id="2641850at2"/>
<dbReference type="Proteomes" id="UP000310636">
    <property type="component" value="Unassembled WGS sequence"/>
</dbReference>
<evidence type="ECO:0000313" key="3">
    <source>
        <dbReference type="Proteomes" id="UP000310636"/>
    </source>
</evidence>
<dbReference type="RefSeq" id="WP_136368861.1">
    <property type="nucleotide sequence ID" value="NZ_SSOB01000006.1"/>
</dbReference>
<dbReference type="AlphaFoldDB" id="A0A4V3WG31"/>
<sequence length="236" mass="28531">MLRSIFGEPPRQWEGQPLEAVQAVERFIRLLQEQERQNRDQVVKRRTYAIWAEGLLRSLDELEQSVYAAGRYAERVKRSTLEEMSAEERLDYYRHVYYDKNAFIRVFSLLDKLGTLLNDLLELRTERVKRQFSYFTVLRAMRQKNQHTRLAYGLQELKERYGDAMNRLRKRRNLEIHHMNSELQDDLFQSLHSEKMRIDPYLENITLNLRDLEEGWEMVYRSLALSFRYAYPIVKS</sequence>
<feature type="domain" description="Cthe-2314-like HEPN" evidence="1">
    <location>
        <begin position="51"/>
        <end position="230"/>
    </location>
</feature>
<evidence type="ECO:0000259" key="1">
    <source>
        <dbReference type="Pfam" id="PF18730"/>
    </source>
</evidence>
<proteinExistence type="predicted"/>
<name>A0A4V3WG31_9BACL</name>
<gene>
    <name evidence="2" type="ORF">E6C55_05865</name>
</gene>
<protein>
    <recommendedName>
        <fullName evidence="1">Cthe-2314-like HEPN domain-containing protein</fullName>
    </recommendedName>
</protein>
<dbReference type="Pfam" id="PF18730">
    <property type="entry name" value="HEPN_Cthe2314"/>
    <property type="match status" value="1"/>
</dbReference>
<dbReference type="EMBL" id="SSOB01000006">
    <property type="protein sequence ID" value="THF82601.1"/>
    <property type="molecule type" value="Genomic_DNA"/>
</dbReference>
<evidence type="ECO:0000313" key="2">
    <source>
        <dbReference type="EMBL" id="THF82601.1"/>
    </source>
</evidence>
<keyword evidence="3" id="KW-1185">Reference proteome</keyword>
<dbReference type="InterPro" id="IPR041394">
    <property type="entry name" value="HEPN_Cthe2314"/>
</dbReference>
<organism evidence="2 3">
    <name type="scientific">Cohnella fermenti</name>
    <dbReference type="NCBI Taxonomy" id="2565925"/>
    <lineage>
        <taxon>Bacteria</taxon>
        <taxon>Bacillati</taxon>
        <taxon>Bacillota</taxon>
        <taxon>Bacilli</taxon>
        <taxon>Bacillales</taxon>
        <taxon>Paenibacillaceae</taxon>
        <taxon>Cohnella</taxon>
    </lineage>
</organism>